<reference evidence="2" key="1">
    <citation type="submission" date="2015-09" db="EMBL/GenBank/DDBJ databases">
        <authorList>
            <consortium name="Pathogen Informatics"/>
        </authorList>
    </citation>
    <scope>NUCLEOTIDE SEQUENCE [LARGE SCALE GENOMIC DNA]</scope>
    <source>
        <strain evidence="2">Lake Konstanz</strain>
    </source>
</reference>
<name>A0A0S4J7T6_BODSA</name>
<sequence>MLRMCVALPTRPDLDECIPQCTEACLTRLYNDAATFVRHHHAHAQFDSQMFEDAWALALYTDESPIYRLVNGNLSVHGRVAHEMGCVAPLIKRIYAAA</sequence>
<gene>
    <name evidence="1" type="ORF">BSAL_93720</name>
</gene>
<keyword evidence="2" id="KW-1185">Reference proteome</keyword>
<dbReference type="VEuPathDB" id="TriTrypDB:BSAL_93720"/>
<dbReference type="AlphaFoldDB" id="A0A0S4J7T6"/>
<evidence type="ECO:0000313" key="1">
    <source>
        <dbReference type="EMBL" id="CUG86554.1"/>
    </source>
</evidence>
<organism evidence="1 2">
    <name type="scientific">Bodo saltans</name>
    <name type="common">Flagellated protozoan</name>
    <dbReference type="NCBI Taxonomy" id="75058"/>
    <lineage>
        <taxon>Eukaryota</taxon>
        <taxon>Discoba</taxon>
        <taxon>Euglenozoa</taxon>
        <taxon>Kinetoplastea</taxon>
        <taxon>Metakinetoplastina</taxon>
        <taxon>Eubodonida</taxon>
        <taxon>Bodonidae</taxon>
        <taxon>Bodo</taxon>
    </lineage>
</organism>
<dbReference type="Proteomes" id="UP000051952">
    <property type="component" value="Unassembled WGS sequence"/>
</dbReference>
<proteinExistence type="predicted"/>
<evidence type="ECO:0000313" key="2">
    <source>
        <dbReference type="Proteomes" id="UP000051952"/>
    </source>
</evidence>
<protein>
    <submittedName>
        <fullName evidence="1">Uncharacterized protein</fullName>
    </submittedName>
</protein>
<accession>A0A0S4J7T6</accession>
<dbReference type="EMBL" id="CYKH01001331">
    <property type="protein sequence ID" value="CUG86554.1"/>
    <property type="molecule type" value="Genomic_DNA"/>
</dbReference>